<proteinExistence type="predicted"/>
<dbReference type="Proteomes" id="UP000325516">
    <property type="component" value="Chromosome"/>
</dbReference>
<evidence type="ECO:0000256" key="2">
    <source>
        <dbReference type="SAM" id="Phobius"/>
    </source>
</evidence>
<name>A0A5J6L354_9MICO</name>
<keyword evidence="2" id="KW-0812">Transmembrane</keyword>
<evidence type="ECO:0000313" key="5">
    <source>
        <dbReference type="Proteomes" id="UP000325516"/>
    </source>
</evidence>
<keyword evidence="2" id="KW-0472">Membrane</keyword>
<dbReference type="RefSeq" id="WP_150924260.1">
    <property type="nucleotide sequence ID" value="NZ_CP044232.1"/>
</dbReference>
<accession>A0A5J6L354</accession>
<feature type="transmembrane region" description="Helical" evidence="2">
    <location>
        <begin position="436"/>
        <end position="456"/>
    </location>
</feature>
<protein>
    <submittedName>
        <fullName evidence="4">DUF2207 domain-containing protein</fullName>
    </submittedName>
</protein>
<evidence type="ECO:0000259" key="3">
    <source>
        <dbReference type="Pfam" id="PF09972"/>
    </source>
</evidence>
<dbReference type="Pfam" id="PF09972">
    <property type="entry name" value="DUF2207"/>
    <property type="match status" value="1"/>
</dbReference>
<feature type="transmembrane region" description="Helical" evidence="2">
    <location>
        <begin position="916"/>
        <end position="936"/>
    </location>
</feature>
<gene>
    <name evidence="4" type="ORF">F6J85_06140</name>
</gene>
<organism evidence="4 5">
    <name type="scientific">Microbacterium lushaniae</name>
    <dbReference type="NCBI Taxonomy" id="2614639"/>
    <lineage>
        <taxon>Bacteria</taxon>
        <taxon>Bacillati</taxon>
        <taxon>Actinomycetota</taxon>
        <taxon>Actinomycetes</taxon>
        <taxon>Micrococcales</taxon>
        <taxon>Microbacteriaceae</taxon>
        <taxon>Microbacterium</taxon>
    </lineage>
</organism>
<sequence length="941" mass="103701">MSGEAPGSDPADEPAPEGAIAVETRRPTRLYRGMGGLLLRLEARARARGSRRVRLTNALVWLLVAAAGQLLLTGPVINEPRSLEDITSAAGDVTERWIAHDVDARFELERTDEGRLLVHVEERITADFPEGVEETGITRMIATHYEGHDLHPRVTGGELDGEPVEVAARVGATTTSLTWDTGEVLTGRHEFVVRYTLSDVAYTAQDASTGRLQDLLEWEILGPSWGQGMRGVEMTLVVPRDLHDALERTPRAAMSWTLLSDATTLTPDSETADQVTYVVTVDQNMPPHTDIWFTLRFAEGTFTMPEPSPLYWVLVVGPFVPLLLLAAGLLFVLAARALVWNDARGRAWFVPQYEPDPQVPAPLASRLMRQVLTAPLVQAISDAHAGIGPKPVTRIGRVAWRTGRLGHLWPEWRHYLSAPAWRQQFFLKLRRVPRGIVRDVFIGATLALTLVQFGLVRQLSHQVILSVYWWPLAIVAATVALAVVILVIALSARPLTRAGALAREHLLGLRLYIEQTRMDERTTLRDELLPYVVMFAKPRRAREIVLRLLDERGHQDPGLRTGFFTAARLGVRAVAMLAVVGAIAVAASLPSPSLRTPPEDVAYSGDLAGSRGWLVTELVADARLERTEAGKAAVTVTETLTVFVEDGRDTLPQVMRQWRDVVHGHDMGLEVTGVAVDGDPVAYEQRREEGMAFVQTRLTRDWGGGEHTVQIRYRLADAAAAVQQDGQWYEHVQWTALNEGWRFAWSWPEQKIERVAMTVRMPAELRAQLHEGSVLEGPRDEQAPGLPAVAPGDDGEDVYRWELLPDPDGRWTSEASRDVGVRFVFPAGTFSDVGQGSWWMSQVAHAVPIALPLGLSLLAAGCALLGLILRLGGAPRVSKPGLVREVVRWIPPWFAIAGAILFVWRTADSVDSDPLFPLLGLPAGAAVLLALANFYATRRRS</sequence>
<feature type="transmembrane region" description="Helical" evidence="2">
    <location>
        <begin position="886"/>
        <end position="904"/>
    </location>
</feature>
<feature type="transmembrane region" description="Helical" evidence="2">
    <location>
        <begin position="849"/>
        <end position="874"/>
    </location>
</feature>
<dbReference type="InterPro" id="IPR018702">
    <property type="entry name" value="DUF2207"/>
</dbReference>
<dbReference type="AlphaFoldDB" id="A0A5J6L354"/>
<reference evidence="5" key="1">
    <citation type="submission" date="2019-09" db="EMBL/GenBank/DDBJ databases">
        <title>Mumia zhuanghuii sp. nov. isolated from the intestinal contents of plateau pika (Ochotona curzoniae) in the Qinghai-Tibet plateau of China.</title>
        <authorList>
            <person name="Tian Z."/>
        </authorList>
    </citation>
    <scope>NUCLEOTIDE SEQUENCE [LARGE SCALE GENOMIC DNA]</scope>
    <source>
        <strain evidence="5">L-031</strain>
    </source>
</reference>
<feature type="domain" description="DUF2207" evidence="3">
    <location>
        <begin position="118"/>
        <end position="257"/>
    </location>
</feature>
<dbReference type="KEGG" id="mlz:F6J85_06140"/>
<feature type="transmembrane region" description="Helical" evidence="2">
    <location>
        <begin position="310"/>
        <end position="339"/>
    </location>
</feature>
<feature type="transmembrane region" description="Helical" evidence="2">
    <location>
        <begin position="468"/>
        <end position="490"/>
    </location>
</feature>
<feature type="transmembrane region" description="Helical" evidence="2">
    <location>
        <begin position="569"/>
        <end position="589"/>
    </location>
</feature>
<evidence type="ECO:0000313" key="4">
    <source>
        <dbReference type="EMBL" id="QEW02722.1"/>
    </source>
</evidence>
<dbReference type="EMBL" id="CP044232">
    <property type="protein sequence ID" value="QEW02722.1"/>
    <property type="molecule type" value="Genomic_DNA"/>
</dbReference>
<keyword evidence="2" id="KW-1133">Transmembrane helix</keyword>
<keyword evidence="5" id="KW-1185">Reference proteome</keyword>
<feature type="region of interest" description="Disordered" evidence="1">
    <location>
        <begin position="1"/>
        <end position="21"/>
    </location>
</feature>
<evidence type="ECO:0000256" key="1">
    <source>
        <dbReference type="SAM" id="MobiDB-lite"/>
    </source>
</evidence>